<dbReference type="GO" id="GO:0016829">
    <property type="term" value="F:lyase activity"/>
    <property type="evidence" value="ECO:0007669"/>
    <property type="project" value="UniProtKB-KW"/>
</dbReference>
<evidence type="ECO:0000259" key="1">
    <source>
        <dbReference type="Pfam" id="PF19815"/>
    </source>
</evidence>
<dbReference type="EMBL" id="DXEZ01000032">
    <property type="protein sequence ID" value="HIX53607.1"/>
    <property type="molecule type" value="Genomic_DNA"/>
</dbReference>
<proteinExistence type="predicted"/>
<evidence type="ECO:0000313" key="3">
    <source>
        <dbReference type="Proteomes" id="UP000824156"/>
    </source>
</evidence>
<dbReference type="Proteomes" id="UP000824156">
    <property type="component" value="Unassembled WGS sequence"/>
</dbReference>
<feature type="non-terminal residue" evidence="2">
    <location>
        <position position="1"/>
    </location>
</feature>
<protein>
    <submittedName>
        <fullName evidence="2">Pectate lyase</fullName>
    </submittedName>
</protein>
<accession>A0A9D1W764</accession>
<sequence length="895" mass="101128">KTLVKIGGQNNRVVDTIKNEVAAFTPVGALTITLSSGHGIKKGDQVLIKRPSSEAWIKELKTDHFGGGITAIGWKEGRRDIYWDRKVLATDGNQITLDAPITTSLDPKYGGGEVYKYSWEDRVEQVGIEDIKLESYYNPENPKDENHRWMAITLDGVENAWVRRIEFQHFAGSAVYTLQNAKKITVEDCIARDPVSEIGGQRRYVFHTKGQQTLFQRIYSEQGYHDFAVGYLAAGPNAFVQCEANDSYSFSGAVDSWASGALFDIVNINSQALRFANLGQNENGGGWAAANSVFWQCASSMVECYQPPTAQNWAFGTWAQFKGDGYWQASNEHVKPRSLYYAQLQDRLKDAFSREVVLMPDPGSASSSPSLEVAAKLSKEAYETPLTLQEFITGILLESSSDIAKVDRSVKRFDPAKTAAPLQAKASLRPVEIHHGWLTAEDQILIGGKSDVQWWNGSSRAYALKDMKPHITRFVPGEVGTGLTDDLYQVRDWMVENHILSMDHNYGLWYERRRDDHERIKRLDGEVWPPFYELPFSRSGKGTAYDGLSKYDLTKYNPFYWNRLKKFADLGEQEGRMLIHQHYFQHNILEAGAHYTDFPWRTANNINDVGLPEPVPYAGDKRIFIAEQFYDITNDKRRALHESFIRKSLENFKDNSNVLHLISEEFTGPLHFVEFWLDVIGDWTSRNESSPLIGLSATKDVQDAILKDPKRSAHVQVIDIKYWHYQKDGTIYAPEGGKHLAPRQHARVLRPKGSDAAQIHRAVFEYKTQYPEKVVVYHGDGYDRAGWAIFMAGGSMANLPKATDKEFLKQASKMSPAVENDLWVLQGDDGMVVYLPNQGEQTVHLPGAKNGSTVKVRYINPSTGEIEKQLKEKYIGSNLKLSNGDKKSSVVWITY</sequence>
<name>A0A9D1W764_9SPHI</name>
<organism evidence="2 3">
    <name type="scientific">Candidatus Sphingobacterium stercoripullorum</name>
    <dbReference type="NCBI Taxonomy" id="2838759"/>
    <lineage>
        <taxon>Bacteria</taxon>
        <taxon>Pseudomonadati</taxon>
        <taxon>Bacteroidota</taxon>
        <taxon>Sphingobacteriia</taxon>
        <taxon>Sphingobacteriales</taxon>
        <taxon>Sphingobacteriaceae</taxon>
        <taxon>Sphingobacterium</taxon>
    </lineage>
</organism>
<comment type="caution">
    <text evidence="2">The sequence shown here is derived from an EMBL/GenBank/DDBJ whole genome shotgun (WGS) entry which is preliminary data.</text>
</comment>
<dbReference type="Pfam" id="PF19815">
    <property type="entry name" value="DUF6298"/>
    <property type="match status" value="1"/>
</dbReference>
<reference evidence="2" key="2">
    <citation type="submission" date="2021-04" db="EMBL/GenBank/DDBJ databases">
        <authorList>
            <person name="Gilroy R."/>
        </authorList>
    </citation>
    <scope>NUCLEOTIDE SEQUENCE</scope>
    <source>
        <strain evidence="2">1719</strain>
    </source>
</reference>
<feature type="domain" description="DUF6298" evidence="1">
    <location>
        <begin position="325"/>
        <end position="814"/>
    </location>
</feature>
<dbReference type="AlphaFoldDB" id="A0A9D1W764"/>
<reference evidence="2" key="1">
    <citation type="journal article" date="2021" name="PeerJ">
        <title>Extensive microbial diversity within the chicken gut microbiome revealed by metagenomics and culture.</title>
        <authorList>
            <person name="Gilroy R."/>
            <person name="Ravi A."/>
            <person name="Getino M."/>
            <person name="Pursley I."/>
            <person name="Horton D.L."/>
            <person name="Alikhan N.F."/>
            <person name="Baker D."/>
            <person name="Gharbi K."/>
            <person name="Hall N."/>
            <person name="Watson M."/>
            <person name="Adriaenssens E.M."/>
            <person name="Foster-Nyarko E."/>
            <person name="Jarju S."/>
            <person name="Secka A."/>
            <person name="Antonio M."/>
            <person name="Oren A."/>
            <person name="Chaudhuri R.R."/>
            <person name="La Ragione R."/>
            <person name="Hildebrand F."/>
            <person name="Pallen M.J."/>
        </authorList>
    </citation>
    <scope>NUCLEOTIDE SEQUENCE</scope>
    <source>
        <strain evidence="2">1719</strain>
    </source>
</reference>
<gene>
    <name evidence="2" type="ORF">H9853_01170</name>
</gene>
<keyword evidence="2" id="KW-0456">Lyase</keyword>
<evidence type="ECO:0000313" key="2">
    <source>
        <dbReference type="EMBL" id="HIX53607.1"/>
    </source>
</evidence>
<dbReference type="InterPro" id="IPR046265">
    <property type="entry name" value="DUF6298"/>
</dbReference>